<gene>
    <name evidence="1" type="ORF">B1L04_05865</name>
</gene>
<reference evidence="1 2" key="1">
    <citation type="submission" date="2017-02" db="EMBL/GenBank/DDBJ databases">
        <title>Genome sequence of Microcystis aeruginosa KW.</title>
        <authorList>
            <person name="Oh H.-M."/>
            <person name="Ahn C.-Y."/>
            <person name="Jeong H."/>
            <person name="Srivastava A."/>
            <person name="Lee H.-G."/>
            <person name="Kang S.-R."/>
        </authorList>
    </citation>
    <scope>NUCLEOTIDE SEQUENCE [LARGE SCALE GENOMIC DNA]</scope>
    <source>
        <strain evidence="1 2">KW</strain>
    </source>
</reference>
<dbReference type="SUPFAM" id="SSF143847">
    <property type="entry name" value="XisI-like"/>
    <property type="match status" value="1"/>
</dbReference>
<dbReference type="InterPro" id="IPR035943">
    <property type="entry name" value="XisI-like_sf"/>
</dbReference>
<dbReference type="Pfam" id="PF08869">
    <property type="entry name" value="XisI"/>
    <property type="match status" value="1"/>
</dbReference>
<dbReference type="InterPro" id="IPR014968">
    <property type="entry name" value="XisI"/>
</dbReference>
<protein>
    <submittedName>
        <fullName evidence="1">XisI protein</fullName>
    </submittedName>
</protein>
<accession>A0A1V4BW63</accession>
<evidence type="ECO:0000313" key="2">
    <source>
        <dbReference type="Proteomes" id="UP000189835"/>
    </source>
</evidence>
<name>A0A1V4BW63_MICAE</name>
<sequence length="111" mass="12818">MEKLDQYRHIIKSVLIPYTEIPYSHGELICKPIFDEVRDSYLLMTLGWDRKTRVHGCLIHLDIINEKIWVQRDETEDGVTHELVAAGVPRQDIVLAFHPADVRGYTGYAIA</sequence>
<evidence type="ECO:0000313" key="1">
    <source>
        <dbReference type="EMBL" id="OPF18948.1"/>
    </source>
</evidence>
<dbReference type="CDD" id="cd16382">
    <property type="entry name" value="XisI-like"/>
    <property type="match status" value="1"/>
</dbReference>
<proteinExistence type="predicted"/>
<organism evidence="1 2">
    <name type="scientific">Microcystis aeruginosa KW</name>
    <dbReference type="NCBI Taxonomy" id="1960155"/>
    <lineage>
        <taxon>Bacteria</taxon>
        <taxon>Bacillati</taxon>
        <taxon>Cyanobacteriota</taxon>
        <taxon>Cyanophyceae</taxon>
        <taxon>Oscillatoriophycideae</taxon>
        <taxon>Chroococcales</taxon>
        <taxon>Microcystaceae</taxon>
        <taxon>Microcystis</taxon>
    </lineage>
</organism>
<dbReference type="Gene3D" id="3.30.310.110">
    <property type="entry name" value="XisI-like"/>
    <property type="match status" value="1"/>
</dbReference>
<comment type="caution">
    <text evidence="1">The sequence shown here is derived from an EMBL/GenBank/DDBJ whole genome shotgun (WGS) entry which is preliminary data.</text>
</comment>
<dbReference type="Proteomes" id="UP000189835">
    <property type="component" value="Unassembled WGS sequence"/>
</dbReference>
<dbReference type="AlphaFoldDB" id="A0A1V4BW63"/>
<dbReference type="RefSeq" id="WP_012268273.1">
    <property type="nucleotide sequence ID" value="NZ_MVGR01000003.1"/>
</dbReference>
<dbReference type="EMBL" id="MVGR01000003">
    <property type="protein sequence ID" value="OPF18948.1"/>
    <property type="molecule type" value="Genomic_DNA"/>
</dbReference>